<organism evidence="2 3">
    <name type="scientific">Suillus fuscotomentosus</name>
    <dbReference type="NCBI Taxonomy" id="1912939"/>
    <lineage>
        <taxon>Eukaryota</taxon>
        <taxon>Fungi</taxon>
        <taxon>Dikarya</taxon>
        <taxon>Basidiomycota</taxon>
        <taxon>Agaricomycotina</taxon>
        <taxon>Agaricomycetes</taxon>
        <taxon>Agaricomycetidae</taxon>
        <taxon>Boletales</taxon>
        <taxon>Suillineae</taxon>
        <taxon>Suillaceae</taxon>
        <taxon>Suillus</taxon>
    </lineage>
</organism>
<protein>
    <submittedName>
        <fullName evidence="2">Uncharacterized protein</fullName>
    </submittedName>
</protein>
<name>A0AAD4DR20_9AGAM</name>
<reference evidence="2" key="1">
    <citation type="journal article" date="2020" name="New Phytol.">
        <title>Comparative genomics reveals dynamic genome evolution in host specialist ectomycorrhizal fungi.</title>
        <authorList>
            <person name="Lofgren L.A."/>
            <person name="Nguyen N.H."/>
            <person name="Vilgalys R."/>
            <person name="Ruytinx J."/>
            <person name="Liao H.L."/>
            <person name="Branco S."/>
            <person name="Kuo A."/>
            <person name="LaButti K."/>
            <person name="Lipzen A."/>
            <person name="Andreopoulos W."/>
            <person name="Pangilinan J."/>
            <person name="Riley R."/>
            <person name="Hundley H."/>
            <person name="Na H."/>
            <person name="Barry K."/>
            <person name="Grigoriev I.V."/>
            <person name="Stajich J.E."/>
            <person name="Kennedy P.G."/>
        </authorList>
    </citation>
    <scope>NUCLEOTIDE SEQUENCE</scope>
    <source>
        <strain evidence="2">FC203</strain>
    </source>
</reference>
<feature type="region of interest" description="Disordered" evidence="1">
    <location>
        <begin position="81"/>
        <end position="100"/>
    </location>
</feature>
<feature type="compositionally biased region" description="Polar residues" evidence="1">
    <location>
        <begin position="85"/>
        <end position="99"/>
    </location>
</feature>
<keyword evidence="3" id="KW-1185">Reference proteome</keyword>
<dbReference type="EMBL" id="JABBWK010000136">
    <property type="protein sequence ID" value="KAG1890592.1"/>
    <property type="molecule type" value="Genomic_DNA"/>
</dbReference>
<comment type="caution">
    <text evidence="2">The sequence shown here is derived from an EMBL/GenBank/DDBJ whole genome shotgun (WGS) entry which is preliminary data.</text>
</comment>
<dbReference type="AlphaFoldDB" id="A0AAD4DR20"/>
<dbReference type="RefSeq" id="XP_041217858.1">
    <property type="nucleotide sequence ID" value="XM_041369237.1"/>
</dbReference>
<gene>
    <name evidence="2" type="ORF">F5891DRAFT_1212748</name>
</gene>
<dbReference type="Proteomes" id="UP001195769">
    <property type="component" value="Unassembled WGS sequence"/>
</dbReference>
<evidence type="ECO:0000313" key="3">
    <source>
        <dbReference type="Proteomes" id="UP001195769"/>
    </source>
</evidence>
<proteinExistence type="predicted"/>
<evidence type="ECO:0000256" key="1">
    <source>
        <dbReference type="SAM" id="MobiDB-lite"/>
    </source>
</evidence>
<accession>A0AAD4DR20</accession>
<sequence length="319" mass="34980">MSVLACGANRAGEAVELYIILKVAADFDNLLDIVVTNPRTVGSATKDGSVTNARARTMHKQGAPARAPATEFDPLANHPAASKVMAQQQPSRKPSSTFQPREREIIGTTYTWSSPNSEFNQRKASLVTRLQIQARVLWATISAPFNSLLTLHRPLFTVAVPLPALHEAMLIHSVRPTQKHNLNMPSVPATPLHSEPNLLASMALAPHILIHMCQCPDRMLAGAKCFVSSRIQAAMDIDLCNLAKLEAVMSVVEMAGSAPEGCEMWVREGPAVKRGWRRQKMWIDIRIVGIAIRTDVDRHPLLVKFASTQLGLPSAQLWI</sequence>
<evidence type="ECO:0000313" key="2">
    <source>
        <dbReference type="EMBL" id="KAG1890592.1"/>
    </source>
</evidence>
<dbReference type="GeneID" id="64663535"/>